<accession>A0ACB7F2L1</accession>
<name>A0ACB7F2L1_NIBAL</name>
<evidence type="ECO:0000313" key="1">
    <source>
        <dbReference type="EMBL" id="KAG8008439.1"/>
    </source>
</evidence>
<gene>
    <name evidence="1" type="primary">DBN1</name>
    <name evidence="1" type="ORF">GBF38_019595</name>
</gene>
<sequence>MTNGETLLKEGTQASEGYFSQSQEEEFGQSEESSAKPTPVFYNKPPEIDITCWDTDPVVDDEDD</sequence>
<keyword evidence="2" id="KW-1185">Reference proteome</keyword>
<dbReference type="EMBL" id="CM024807">
    <property type="protein sequence ID" value="KAG8008439.1"/>
    <property type="molecule type" value="Genomic_DNA"/>
</dbReference>
<reference evidence="1" key="1">
    <citation type="submission" date="2020-04" db="EMBL/GenBank/DDBJ databases">
        <title>A chromosome-scale assembly and high-density genetic map of the yellow drum (Nibea albiflora) genome.</title>
        <authorList>
            <person name="Xu D."/>
            <person name="Zhang W."/>
            <person name="Chen R."/>
            <person name="Tan P."/>
            <person name="Wang L."/>
            <person name="Song H."/>
            <person name="Tian L."/>
            <person name="Zhu Q."/>
            <person name="Wang B."/>
        </authorList>
    </citation>
    <scope>NUCLEOTIDE SEQUENCE</scope>
    <source>
        <strain evidence="1">ZJHYS-2018</strain>
    </source>
</reference>
<evidence type="ECO:0000313" key="2">
    <source>
        <dbReference type="Proteomes" id="UP000805704"/>
    </source>
</evidence>
<comment type="caution">
    <text evidence="1">The sequence shown here is derived from an EMBL/GenBank/DDBJ whole genome shotgun (WGS) entry which is preliminary data.</text>
</comment>
<dbReference type="Proteomes" id="UP000805704">
    <property type="component" value="Chromosome 19"/>
</dbReference>
<proteinExistence type="predicted"/>
<organism evidence="1 2">
    <name type="scientific">Nibea albiflora</name>
    <name type="common">Yellow drum</name>
    <name type="synonym">Corvina albiflora</name>
    <dbReference type="NCBI Taxonomy" id="240163"/>
    <lineage>
        <taxon>Eukaryota</taxon>
        <taxon>Metazoa</taxon>
        <taxon>Chordata</taxon>
        <taxon>Craniata</taxon>
        <taxon>Vertebrata</taxon>
        <taxon>Euteleostomi</taxon>
        <taxon>Actinopterygii</taxon>
        <taxon>Neopterygii</taxon>
        <taxon>Teleostei</taxon>
        <taxon>Neoteleostei</taxon>
        <taxon>Acanthomorphata</taxon>
        <taxon>Eupercaria</taxon>
        <taxon>Sciaenidae</taxon>
        <taxon>Nibea</taxon>
    </lineage>
</organism>
<protein>
    <submittedName>
        <fullName evidence="1">Drebrin</fullName>
    </submittedName>
</protein>